<dbReference type="AlphaFoldDB" id="A0A9P9IKX8"/>
<dbReference type="Pfam" id="PF04960">
    <property type="entry name" value="Glutaminase"/>
    <property type="match status" value="1"/>
</dbReference>
<evidence type="ECO:0000256" key="2">
    <source>
        <dbReference type="ARBA" id="ARBA00011881"/>
    </source>
</evidence>
<dbReference type="PROSITE" id="PS50801">
    <property type="entry name" value="STAS"/>
    <property type="match status" value="1"/>
</dbReference>
<name>A0A9P9IKX8_9HYPO</name>
<keyword evidence="8" id="KW-1185">Reference proteome</keyword>
<dbReference type="SUPFAM" id="SSF56601">
    <property type="entry name" value="beta-lactamase/transpeptidase-like"/>
    <property type="match status" value="1"/>
</dbReference>
<evidence type="ECO:0000256" key="4">
    <source>
        <dbReference type="ARBA" id="ARBA00022801"/>
    </source>
</evidence>
<dbReference type="FunFam" id="3.40.710.10:FF:000005">
    <property type="entry name" value="Glutaminase"/>
    <property type="match status" value="1"/>
</dbReference>
<sequence>MKSPIPDYLNLVLEKARSNEDGAPAGYIDTLARADTSKMAVALAMVDGNLYSAGDDRHEFSIQSISKAFVYALAIEDAGLARVLEKIGVEPSGDAFNRLSLERGSNRPMNPMINAGAITAHSLVVGPDATMEQRTDRILKTLSRLAGRQLHVDEEVYEAELKDANRNMGIGYMLKAAGIMTCDPQEAVKGYIRQCAINVNVRDLAMMAATLCNAGVHPVTGESIIPQTSVRQVLSVMTTCGMYDAAGDWVSNVGIPAKSGVAGGIIGALPGQVGIAAFSPKLDERGNSVRGVAICEQLSRDMGLHMMDASQISRATVRTSVATIVAGESEPHNPNCQQEVVIFSLRGAVRFAGSERLTRAVARELGQPNPDDPGSGAYEKTCAIVFSFREAYSLNAIARRIIHEDIRRLLVEERSVVVIDPSGVLQMDVAQGHHLEGKARHPHVVKTETEARDYIGGIGCKAVFKTDNW</sequence>
<accession>A0A9P9IKX8</accession>
<evidence type="ECO:0000256" key="1">
    <source>
        <dbReference type="ARBA" id="ARBA00011076"/>
    </source>
</evidence>
<evidence type="ECO:0000313" key="8">
    <source>
        <dbReference type="Proteomes" id="UP000738349"/>
    </source>
</evidence>
<comment type="similarity">
    <text evidence="1">Belongs to the glutaminase family.</text>
</comment>
<dbReference type="InterPro" id="IPR036513">
    <property type="entry name" value="STAS_dom_sf"/>
</dbReference>
<evidence type="ECO:0000256" key="3">
    <source>
        <dbReference type="ARBA" id="ARBA00012918"/>
    </source>
</evidence>
<proteinExistence type="inferred from homology"/>
<comment type="catalytic activity">
    <reaction evidence="5">
        <text>L-glutamine + H2O = L-glutamate + NH4(+)</text>
        <dbReference type="Rhea" id="RHEA:15889"/>
        <dbReference type="ChEBI" id="CHEBI:15377"/>
        <dbReference type="ChEBI" id="CHEBI:28938"/>
        <dbReference type="ChEBI" id="CHEBI:29985"/>
        <dbReference type="ChEBI" id="CHEBI:58359"/>
        <dbReference type="EC" id="3.5.1.2"/>
    </reaction>
</comment>
<dbReference type="EMBL" id="JAGMUV010000023">
    <property type="protein sequence ID" value="KAH7123124.1"/>
    <property type="molecule type" value="Genomic_DNA"/>
</dbReference>
<evidence type="ECO:0000259" key="6">
    <source>
        <dbReference type="PROSITE" id="PS50801"/>
    </source>
</evidence>
<dbReference type="InterPro" id="IPR012338">
    <property type="entry name" value="Beta-lactam/transpept-like"/>
</dbReference>
<protein>
    <recommendedName>
        <fullName evidence="3">glutaminase</fullName>
        <ecNumber evidence="3">3.5.1.2</ecNumber>
    </recommendedName>
</protein>
<dbReference type="EC" id="3.5.1.2" evidence="3"/>
<dbReference type="PANTHER" id="PTHR12544">
    <property type="entry name" value="GLUTAMINASE"/>
    <property type="match status" value="1"/>
</dbReference>
<dbReference type="PANTHER" id="PTHR12544:SF29">
    <property type="entry name" value="GLUTAMINASE"/>
    <property type="match status" value="1"/>
</dbReference>
<organism evidence="7 8">
    <name type="scientific">Dactylonectria macrodidyma</name>
    <dbReference type="NCBI Taxonomy" id="307937"/>
    <lineage>
        <taxon>Eukaryota</taxon>
        <taxon>Fungi</taxon>
        <taxon>Dikarya</taxon>
        <taxon>Ascomycota</taxon>
        <taxon>Pezizomycotina</taxon>
        <taxon>Sordariomycetes</taxon>
        <taxon>Hypocreomycetidae</taxon>
        <taxon>Hypocreales</taxon>
        <taxon>Nectriaceae</taxon>
        <taxon>Dactylonectria</taxon>
    </lineage>
</organism>
<feature type="domain" description="STAS" evidence="6">
    <location>
        <begin position="340"/>
        <end position="424"/>
    </location>
</feature>
<reference evidence="7" key="1">
    <citation type="journal article" date="2021" name="Nat. Commun.">
        <title>Genetic determinants of endophytism in the Arabidopsis root mycobiome.</title>
        <authorList>
            <person name="Mesny F."/>
            <person name="Miyauchi S."/>
            <person name="Thiergart T."/>
            <person name="Pickel B."/>
            <person name="Atanasova L."/>
            <person name="Karlsson M."/>
            <person name="Huettel B."/>
            <person name="Barry K.W."/>
            <person name="Haridas S."/>
            <person name="Chen C."/>
            <person name="Bauer D."/>
            <person name="Andreopoulos W."/>
            <person name="Pangilinan J."/>
            <person name="LaButti K."/>
            <person name="Riley R."/>
            <person name="Lipzen A."/>
            <person name="Clum A."/>
            <person name="Drula E."/>
            <person name="Henrissat B."/>
            <person name="Kohler A."/>
            <person name="Grigoriev I.V."/>
            <person name="Martin F.M."/>
            <person name="Hacquard S."/>
        </authorList>
    </citation>
    <scope>NUCLEOTIDE SEQUENCE</scope>
    <source>
        <strain evidence="7">MPI-CAGE-AT-0147</strain>
    </source>
</reference>
<evidence type="ECO:0000313" key="7">
    <source>
        <dbReference type="EMBL" id="KAH7123124.1"/>
    </source>
</evidence>
<dbReference type="GO" id="GO:0004359">
    <property type="term" value="F:glutaminase activity"/>
    <property type="evidence" value="ECO:0007669"/>
    <property type="project" value="UniProtKB-EC"/>
</dbReference>
<dbReference type="HAMAP" id="MF_00313">
    <property type="entry name" value="Glutaminase"/>
    <property type="match status" value="1"/>
</dbReference>
<comment type="caution">
    <text evidence="7">The sequence shown here is derived from an EMBL/GenBank/DDBJ whole genome shotgun (WGS) entry which is preliminary data.</text>
</comment>
<dbReference type="NCBIfam" id="TIGR03814">
    <property type="entry name" value="Gln_ase"/>
    <property type="match status" value="1"/>
</dbReference>
<dbReference type="GO" id="GO:0006537">
    <property type="term" value="P:glutamate biosynthetic process"/>
    <property type="evidence" value="ECO:0007669"/>
    <property type="project" value="TreeGrafter"/>
</dbReference>
<gene>
    <name evidence="7" type="ORF">EDB81DRAFT_813570</name>
</gene>
<dbReference type="InterPro" id="IPR015868">
    <property type="entry name" value="Glutaminase"/>
</dbReference>
<dbReference type="Proteomes" id="UP000738349">
    <property type="component" value="Unassembled WGS sequence"/>
</dbReference>
<dbReference type="InterPro" id="IPR002645">
    <property type="entry name" value="STAS_dom"/>
</dbReference>
<dbReference type="OrthoDB" id="9995210at2759"/>
<dbReference type="GO" id="GO:0006543">
    <property type="term" value="P:L-glutamine catabolic process"/>
    <property type="evidence" value="ECO:0007669"/>
    <property type="project" value="TreeGrafter"/>
</dbReference>
<evidence type="ECO:0000256" key="5">
    <source>
        <dbReference type="ARBA" id="ARBA00049534"/>
    </source>
</evidence>
<comment type="subunit">
    <text evidence="2">Homotetramer.</text>
</comment>
<dbReference type="Gene3D" id="3.30.750.24">
    <property type="entry name" value="STAS domain"/>
    <property type="match status" value="1"/>
</dbReference>
<dbReference type="Gene3D" id="3.40.710.10">
    <property type="entry name" value="DD-peptidase/beta-lactamase superfamily"/>
    <property type="match status" value="1"/>
</dbReference>
<keyword evidence="4" id="KW-0378">Hydrolase</keyword>